<dbReference type="InterPro" id="IPR012337">
    <property type="entry name" value="RNaseH-like_sf"/>
</dbReference>
<dbReference type="Proteomes" id="UP000287155">
    <property type="component" value="Unassembled WGS sequence"/>
</dbReference>
<reference evidence="3 5" key="2">
    <citation type="journal article" date="2019" name="Extremophiles">
        <title>Biogeography of thermophiles and predominance of Thermus scotoductus in domestic water heaters.</title>
        <authorList>
            <person name="Wilpiszeski R.L."/>
            <person name="Zhang Z."/>
            <person name="House C.H."/>
        </authorList>
    </citation>
    <scope>NUCLEOTIDE SEQUENCE [LARGE SCALE GENOMIC DNA]</scope>
    <source>
        <strain evidence="3 5">14_S14</strain>
    </source>
</reference>
<comment type="caution">
    <text evidence="2">The sequence shown here is derived from an EMBL/GenBank/DDBJ whole genome shotgun (WGS) entry which is preliminary data.</text>
</comment>
<keyword evidence="3" id="KW-0378">Hydrolase</keyword>
<evidence type="ECO:0000259" key="1">
    <source>
        <dbReference type="SMART" id="SM00479"/>
    </source>
</evidence>
<evidence type="ECO:0000313" key="5">
    <source>
        <dbReference type="Proteomes" id="UP000287155"/>
    </source>
</evidence>
<dbReference type="GO" id="GO:0005829">
    <property type="term" value="C:cytosol"/>
    <property type="evidence" value="ECO:0007669"/>
    <property type="project" value="TreeGrafter"/>
</dbReference>
<reference evidence="2 4" key="1">
    <citation type="submission" date="2015-09" db="EMBL/GenBank/DDBJ databases">
        <title>Draft genome sequence of Thermus scotoductus strain K1 isolated from a geothermal spring in Nagorno-Karabakh, Armenia.</title>
        <authorList>
            <person name="Saghatelyan A."/>
            <person name="Poghosyan L."/>
            <person name="Panosyan H."/>
            <person name="Birkeland N.-K."/>
        </authorList>
    </citation>
    <scope>NUCLEOTIDE SEQUENCE [LARGE SCALE GENOMIC DNA]</scope>
    <source>
        <strain evidence="2 4">K1</strain>
    </source>
</reference>
<evidence type="ECO:0000313" key="2">
    <source>
        <dbReference type="EMBL" id="KPD31569.1"/>
    </source>
</evidence>
<accession>A0A0N0ZQW5</accession>
<organism evidence="2 4">
    <name type="scientific">Thermus scotoductus</name>
    <dbReference type="NCBI Taxonomy" id="37636"/>
    <lineage>
        <taxon>Bacteria</taxon>
        <taxon>Thermotogati</taxon>
        <taxon>Deinococcota</taxon>
        <taxon>Deinococci</taxon>
        <taxon>Thermales</taxon>
        <taxon>Thermaceae</taxon>
        <taxon>Thermus</taxon>
    </lineage>
</organism>
<dbReference type="Gene3D" id="3.30.420.10">
    <property type="entry name" value="Ribonuclease H-like superfamily/Ribonuclease H"/>
    <property type="match status" value="1"/>
</dbReference>
<dbReference type="EMBL" id="PEMJ01000296">
    <property type="protein sequence ID" value="RTI13350.1"/>
    <property type="molecule type" value="Genomic_DNA"/>
</dbReference>
<gene>
    <name evidence="2" type="ORF">AN926_06130</name>
    <name evidence="3" type="ORF">CSW27_08495</name>
</gene>
<dbReference type="FunFam" id="3.30.420.10:FF:000045">
    <property type="entry name" value="3'-5' exonuclease DinG"/>
    <property type="match status" value="1"/>
</dbReference>
<dbReference type="PANTHER" id="PTHR30231:SF41">
    <property type="entry name" value="DNA POLYMERASE III SUBUNIT EPSILON"/>
    <property type="match status" value="1"/>
</dbReference>
<dbReference type="SMART" id="SM00479">
    <property type="entry name" value="EXOIII"/>
    <property type="match status" value="1"/>
</dbReference>
<dbReference type="PANTHER" id="PTHR30231">
    <property type="entry name" value="DNA POLYMERASE III SUBUNIT EPSILON"/>
    <property type="match status" value="1"/>
</dbReference>
<dbReference type="GO" id="GO:0008408">
    <property type="term" value="F:3'-5' exonuclease activity"/>
    <property type="evidence" value="ECO:0007669"/>
    <property type="project" value="TreeGrafter"/>
</dbReference>
<dbReference type="PATRIC" id="fig|37636.3.peg.286"/>
<keyword evidence="3" id="KW-0540">Nuclease</keyword>
<proteinExistence type="predicted"/>
<name>A0A0N0ZQW5_THESC</name>
<dbReference type="SUPFAM" id="SSF53098">
    <property type="entry name" value="Ribonuclease H-like"/>
    <property type="match status" value="1"/>
</dbReference>
<feature type="domain" description="Exonuclease" evidence="1">
    <location>
        <begin position="72"/>
        <end position="236"/>
    </location>
</feature>
<dbReference type="Pfam" id="PF00929">
    <property type="entry name" value="RNase_T"/>
    <property type="match status" value="1"/>
</dbReference>
<dbReference type="InterPro" id="IPR013520">
    <property type="entry name" value="Ribonucl_H"/>
</dbReference>
<dbReference type="CDD" id="cd06127">
    <property type="entry name" value="DEDDh"/>
    <property type="match status" value="1"/>
</dbReference>
<dbReference type="RefSeq" id="WP_054391999.1">
    <property type="nucleotide sequence ID" value="NZ_PEMJ01000296.1"/>
</dbReference>
<protein>
    <submittedName>
        <fullName evidence="3">3'-5' exonuclease</fullName>
    </submittedName>
    <submittedName>
        <fullName evidence="2">DNA polymerase III subunit epsilon</fullName>
    </submittedName>
</protein>
<dbReference type="GO" id="GO:0045004">
    <property type="term" value="P:DNA replication proofreading"/>
    <property type="evidence" value="ECO:0007669"/>
    <property type="project" value="TreeGrafter"/>
</dbReference>
<dbReference type="GO" id="GO:0003676">
    <property type="term" value="F:nucleic acid binding"/>
    <property type="evidence" value="ECO:0007669"/>
    <property type="project" value="InterPro"/>
</dbReference>
<dbReference type="AlphaFoldDB" id="A0A0N0ZQW5"/>
<dbReference type="EMBL" id="LJJR01000014">
    <property type="protein sequence ID" value="KPD31569.1"/>
    <property type="molecule type" value="Genomic_DNA"/>
</dbReference>
<dbReference type="Proteomes" id="UP000053099">
    <property type="component" value="Unassembled WGS sequence"/>
</dbReference>
<dbReference type="InterPro" id="IPR036397">
    <property type="entry name" value="RNaseH_sf"/>
</dbReference>
<evidence type="ECO:0000313" key="4">
    <source>
        <dbReference type="Proteomes" id="UP000053099"/>
    </source>
</evidence>
<sequence length="247" mass="27679">MEAFFRHRLATRLARRLRAEGRPLPLPALGEALGLRGPVEPVVRPLLDGRFRLGEEVGLWEWHYPFPYSGEAVVVLDLETTGLSPGLNEVIEVGLVRLEQGERRSFQSLVRPSRPPSPFIERLTGIRAWKLEEAPSLEEVLEKAYPLLRGATLVIQNASFDLGFLRPALEGMGYSLENPVVDTLRLAKRAMPGLRRYGLDALSQVLELPPREAHRALGDVERTLAVAYEVYYMLTSGIPRPLVDLGR</sequence>
<evidence type="ECO:0000313" key="3">
    <source>
        <dbReference type="EMBL" id="RTI13350.1"/>
    </source>
</evidence>
<keyword evidence="3" id="KW-0269">Exonuclease</keyword>